<sequence length="261" mass="28347">MYRAARQHLESPLARLIVVMLLALIARPAGAASSVLIWPINPVIEAEQKAVALWLENRGQAPVNLQVRVMNWQQAGFEDRLDAQREVIGSPPVVTIAPGKRQMIRLMAMQAPQPVVQQAYRVLIDEMLDNEAAADPQLGVKFQMRYSIPLFVFGAGAAPERGQNPAGEGLKTLAPQLSYQLQQQGGERYLLVRNGGTAHARLSAVHFSRGGQQQVVAEGLLGYVLPGAEMRWPLPAGVNAQGAALQAMVNDHSEPTTITGR</sequence>
<dbReference type="InterPro" id="IPR013783">
    <property type="entry name" value="Ig-like_fold"/>
</dbReference>
<dbReference type="AlphaFoldDB" id="F6A8Z3"/>
<dbReference type="SUPFAM" id="SSF49354">
    <property type="entry name" value="PapD-like"/>
    <property type="match status" value="1"/>
</dbReference>
<protein>
    <submittedName>
        <fullName evidence="2">Putative pili assembly chaperone</fullName>
    </submittedName>
</protein>
<dbReference type="Pfam" id="PF00345">
    <property type="entry name" value="PapD_N"/>
    <property type="match status" value="1"/>
</dbReference>
<dbReference type="STRING" id="743720.Psefu_0843"/>
<evidence type="ECO:0000313" key="3">
    <source>
        <dbReference type="Proteomes" id="UP000000686"/>
    </source>
</evidence>
<name>F6A8Z3_PSEF1</name>
<evidence type="ECO:0000313" key="2">
    <source>
        <dbReference type="EMBL" id="AEF20821.1"/>
    </source>
</evidence>
<dbReference type="OrthoDB" id="511700at2"/>
<dbReference type="KEGG" id="pfv:Psefu_0843"/>
<dbReference type="InterPro" id="IPR016147">
    <property type="entry name" value="Pili_assmbl_chaperone_N"/>
</dbReference>
<proteinExistence type="predicted"/>
<dbReference type="EMBL" id="CP002727">
    <property type="protein sequence ID" value="AEF20821.1"/>
    <property type="molecule type" value="Genomic_DNA"/>
</dbReference>
<dbReference type="Gene3D" id="2.60.40.10">
    <property type="entry name" value="Immunoglobulins"/>
    <property type="match status" value="1"/>
</dbReference>
<dbReference type="GO" id="GO:0071555">
    <property type="term" value="P:cell wall organization"/>
    <property type="evidence" value="ECO:0007669"/>
    <property type="project" value="InterPro"/>
</dbReference>
<dbReference type="InterPro" id="IPR008962">
    <property type="entry name" value="PapD-like_sf"/>
</dbReference>
<dbReference type="Proteomes" id="UP000000686">
    <property type="component" value="Chromosome"/>
</dbReference>
<dbReference type="PANTHER" id="PTHR30251">
    <property type="entry name" value="PILUS ASSEMBLY CHAPERONE"/>
    <property type="match status" value="1"/>
</dbReference>
<keyword evidence="3" id="KW-1185">Reference proteome</keyword>
<dbReference type="PANTHER" id="PTHR30251:SF4">
    <property type="entry name" value="SLR1668 PROTEIN"/>
    <property type="match status" value="1"/>
</dbReference>
<dbReference type="HOGENOM" id="CLU_076533_0_1_6"/>
<feature type="domain" description="Pili assembly chaperone N-terminal" evidence="1">
    <location>
        <begin position="44"/>
        <end position="152"/>
    </location>
</feature>
<organism evidence="2 3">
    <name type="scientific">Pseudomonas fulva (strain 12-X)</name>
    <dbReference type="NCBI Taxonomy" id="743720"/>
    <lineage>
        <taxon>Bacteria</taxon>
        <taxon>Pseudomonadati</taxon>
        <taxon>Pseudomonadota</taxon>
        <taxon>Gammaproteobacteria</taxon>
        <taxon>Pseudomonadales</taxon>
        <taxon>Pseudomonadaceae</taxon>
        <taxon>Pseudomonas</taxon>
    </lineage>
</organism>
<reference evidence="2 3" key="1">
    <citation type="submission" date="2011-04" db="EMBL/GenBank/DDBJ databases">
        <title>Complete sequence of Pseudomonas fulva 12-X.</title>
        <authorList>
            <consortium name="US DOE Joint Genome Institute"/>
            <person name="Lucas S."/>
            <person name="Han J."/>
            <person name="Lapidus A."/>
            <person name="Cheng J.-F."/>
            <person name="Goodwin L."/>
            <person name="Pitluck S."/>
            <person name="Peters L."/>
            <person name="Mikhailova N."/>
            <person name="Pagani I."/>
            <person name="Davenport K."/>
            <person name="Han C."/>
            <person name="Tapia R."/>
            <person name="Land M."/>
            <person name="Hauser L."/>
            <person name="Kyrpides N."/>
            <person name="Ivanova N."/>
            <person name="Pagani I."/>
            <person name="Lcollab F.I."/>
            <person name="Woyke T."/>
        </authorList>
    </citation>
    <scope>NUCLEOTIDE SEQUENCE [LARGE SCALE GENOMIC DNA]</scope>
    <source>
        <strain evidence="3">12-X</strain>
    </source>
</reference>
<dbReference type="GO" id="GO:0030288">
    <property type="term" value="C:outer membrane-bounded periplasmic space"/>
    <property type="evidence" value="ECO:0007669"/>
    <property type="project" value="InterPro"/>
</dbReference>
<dbReference type="InterPro" id="IPR050643">
    <property type="entry name" value="Periplasmic_pilus_chap"/>
</dbReference>
<gene>
    <name evidence="2" type="ordered locus">Psefu_0843</name>
</gene>
<dbReference type="eggNOG" id="COG3121">
    <property type="taxonomic scope" value="Bacteria"/>
</dbReference>
<evidence type="ECO:0000259" key="1">
    <source>
        <dbReference type="Pfam" id="PF00345"/>
    </source>
</evidence>
<accession>F6A8Z3</accession>